<keyword evidence="6" id="KW-1185">Reference proteome</keyword>
<keyword evidence="2" id="KW-0456">Lyase</keyword>
<evidence type="ECO:0000259" key="3">
    <source>
        <dbReference type="Pfam" id="PF01989"/>
    </source>
</evidence>
<dbReference type="PANTHER" id="PTHR36577">
    <property type="entry name" value="DUF521 DOMAIN PROTEIN (AFU_ORTHOLOGUE AFUA_6G00490)"/>
    <property type="match status" value="1"/>
</dbReference>
<dbReference type="CDD" id="cd01356">
    <property type="entry name" value="AcnX_swivel"/>
    <property type="match status" value="1"/>
</dbReference>
<feature type="domain" description="Phosphomevalonate dehydratase small subunit-like" evidence="3">
    <location>
        <begin position="21"/>
        <end position="96"/>
    </location>
</feature>
<evidence type="ECO:0000256" key="2">
    <source>
        <dbReference type="ARBA" id="ARBA00023239"/>
    </source>
</evidence>
<gene>
    <name evidence="5" type="ORF">ACFQ45_07580</name>
</gene>
<dbReference type="InterPro" id="IPR012047">
    <property type="entry name" value="AcnX"/>
</dbReference>
<evidence type="ECO:0000313" key="5">
    <source>
        <dbReference type="EMBL" id="MFD1383223.1"/>
    </source>
</evidence>
<dbReference type="CDD" id="cd01355">
    <property type="entry name" value="AcnX"/>
    <property type="match status" value="1"/>
</dbReference>
<sequence length="557" mass="59368">MARKMVAGETQGSLLCSQEGLSFWGGVDSASGKVVDAHHPLHQQSLAGKLVMLPTSRGSCTGSGVLLELIQNGNAPAALIFREAESVLTLGALVAHYVFDLSLPVIRLSALEFDLLSQQTSAHIQSDRILFEGGEIGLEPASEGAVQLTEADKNRLAGGQGEAVRIAMQILCAMAQNEGATGFLDVSKVHIDGCIYAGDALRRFAQVFDEMGAKVTVPTTMNSISVEYARWRQQGMDEGFGEAAQALADAYLNMGCQPTFTCAPYLLENPPKVGENIAWAESNAVIYANSVLGARTAKHPDFLDLCIALTGRSPATAMYQTEQRSAQRIIEMAYFETVDDAFWPMLGYLAGSLAPDCIPLIRGVAHLSPNEDNLKALCGAFGTTSGAPMLHVEGITPEADQVLPEAQIVKADKESLQRVWQQFNPKVAPVQLVALGSPHFSVSECRDLAELLEGKACKEGVVGMITMGQGSLTQARAEGLVGKIESAGFQIHGDLCWCSISEPVFPVATQTLMTNSGKYAHYGPGLSQREIRFGSLADCVAAAMTGRSPSNMPSWLA</sequence>
<dbReference type="Gene3D" id="3.50.30.10">
    <property type="entry name" value="Phosphohistidine domain"/>
    <property type="match status" value="1"/>
</dbReference>
<keyword evidence="1" id="KW-0408">Iron</keyword>
<dbReference type="EMBL" id="JBHTMN010000007">
    <property type="protein sequence ID" value="MFD1383223.1"/>
    <property type="molecule type" value="Genomic_DNA"/>
</dbReference>
<evidence type="ECO:0000313" key="6">
    <source>
        <dbReference type="Proteomes" id="UP001597059"/>
    </source>
</evidence>
<dbReference type="PIRSF" id="PIRSF036630">
    <property type="entry name" value="UCP036630"/>
    <property type="match status" value="1"/>
</dbReference>
<dbReference type="Pfam" id="PF01989">
    <property type="entry name" value="AcnX_swivel_put"/>
    <property type="match status" value="1"/>
</dbReference>
<evidence type="ECO:0000259" key="4">
    <source>
        <dbReference type="Pfam" id="PF04412"/>
    </source>
</evidence>
<dbReference type="RefSeq" id="WP_377366399.1">
    <property type="nucleotide sequence ID" value="NZ_JBHTMN010000007.1"/>
</dbReference>
<name>A0ABW4B119_9GAMM</name>
<dbReference type="PANTHER" id="PTHR36577:SF3">
    <property type="entry name" value="DUF521 DOMAIN PROTEIN (AFU_ORTHOLOGUE AFUA_6G00490)"/>
    <property type="match status" value="1"/>
</dbReference>
<protein>
    <submittedName>
        <fullName evidence="5">Aconitase X</fullName>
    </submittedName>
</protein>
<evidence type="ECO:0000256" key="1">
    <source>
        <dbReference type="ARBA" id="ARBA00023004"/>
    </source>
</evidence>
<accession>A0ABW4B119</accession>
<dbReference type="Pfam" id="PF04412">
    <property type="entry name" value="AcnX"/>
    <property type="match status" value="1"/>
</dbReference>
<dbReference type="SUPFAM" id="SSF52016">
    <property type="entry name" value="LeuD/IlvD-like"/>
    <property type="match status" value="1"/>
</dbReference>
<feature type="domain" description="Phosphomevalonate dehydratase large subunit-like" evidence="4">
    <location>
        <begin position="147"/>
        <end position="540"/>
    </location>
</feature>
<reference evidence="6" key="1">
    <citation type="journal article" date="2019" name="Int. J. Syst. Evol. Microbiol.">
        <title>The Global Catalogue of Microorganisms (GCM) 10K type strain sequencing project: providing services to taxonomists for standard genome sequencing and annotation.</title>
        <authorList>
            <consortium name="The Broad Institute Genomics Platform"/>
            <consortium name="The Broad Institute Genome Sequencing Center for Infectious Disease"/>
            <person name="Wu L."/>
            <person name="Ma J."/>
        </authorList>
    </citation>
    <scope>NUCLEOTIDE SEQUENCE [LARGE SCALE GENOMIC DNA]</scope>
    <source>
        <strain evidence="6">JCM 30774</strain>
    </source>
</reference>
<dbReference type="Proteomes" id="UP001597059">
    <property type="component" value="Unassembled WGS sequence"/>
</dbReference>
<organism evidence="5 6">
    <name type="scientific">Rhodanobacter aciditrophus</name>
    <dbReference type="NCBI Taxonomy" id="1623218"/>
    <lineage>
        <taxon>Bacteria</taxon>
        <taxon>Pseudomonadati</taxon>
        <taxon>Pseudomonadota</taxon>
        <taxon>Gammaproteobacteria</taxon>
        <taxon>Lysobacterales</taxon>
        <taxon>Rhodanobacteraceae</taxon>
        <taxon>Rhodanobacter</taxon>
    </lineage>
</organism>
<proteinExistence type="predicted"/>
<dbReference type="InterPro" id="IPR007506">
    <property type="entry name" value="PMDh-L-like_dom"/>
</dbReference>
<dbReference type="InterPro" id="IPR002840">
    <property type="entry name" value="PMDh-S-like_dom"/>
</dbReference>
<comment type="caution">
    <text evidence="5">The sequence shown here is derived from an EMBL/GenBank/DDBJ whole genome shotgun (WGS) entry which is preliminary data.</text>
</comment>